<keyword evidence="7" id="KW-1185">Reference proteome</keyword>
<evidence type="ECO:0000256" key="5">
    <source>
        <dbReference type="SAM" id="Coils"/>
    </source>
</evidence>
<proteinExistence type="inferred from homology"/>
<comment type="subcellular location">
    <subcellularLocation>
        <location evidence="1">Mitochondrion</location>
    </subcellularLocation>
</comment>
<evidence type="ECO:0000313" key="7">
    <source>
        <dbReference type="Proteomes" id="UP000292447"/>
    </source>
</evidence>
<dbReference type="GO" id="GO:0005739">
    <property type="term" value="C:mitochondrion"/>
    <property type="evidence" value="ECO:0007669"/>
    <property type="project" value="UniProtKB-SubCell"/>
</dbReference>
<dbReference type="STRING" id="2163413.A0A4P6XTS2"/>
<dbReference type="InterPro" id="IPR007648">
    <property type="entry name" value="ATPase_inhibitor_mt"/>
</dbReference>
<evidence type="ECO:0000256" key="2">
    <source>
        <dbReference type="ARBA" id="ARBA00010901"/>
    </source>
</evidence>
<dbReference type="SUPFAM" id="SSF64602">
    <property type="entry name" value="F1 ATPase inhibitor, IF1, C-terminal domain"/>
    <property type="match status" value="1"/>
</dbReference>
<evidence type="ECO:0000256" key="4">
    <source>
        <dbReference type="RuleBase" id="RU368087"/>
    </source>
</evidence>
<keyword evidence="3" id="KW-0496">Mitochondrion</keyword>
<protein>
    <recommendedName>
        <fullName evidence="4">ATPase inhibitor, mitochondrial</fullName>
    </recommendedName>
</protein>
<dbReference type="Proteomes" id="UP000292447">
    <property type="component" value="Chromosome VII"/>
</dbReference>
<dbReference type="Pfam" id="PF04568">
    <property type="entry name" value="IATP"/>
    <property type="match status" value="1"/>
</dbReference>
<name>A0A4P6XTS2_9ASCO</name>
<comment type="similarity">
    <text evidence="2 4">Belongs to the ATPase inhibitor family.</text>
</comment>
<gene>
    <name evidence="6" type="primary">MPUL0G00590</name>
    <name evidence="6" type="ORF">METSCH_G00590</name>
</gene>
<evidence type="ECO:0000256" key="1">
    <source>
        <dbReference type="ARBA" id="ARBA00004173"/>
    </source>
</evidence>
<dbReference type="EMBL" id="CP034462">
    <property type="protein sequence ID" value="QBM91017.1"/>
    <property type="molecule type" value="Genomic_DNA"/>
</dbReference>
<keyword evidence="5" id="KW-0175">Coiled coil</keyword>
<organism evidence="6 7">
    <name type="scientific">Metschnikowia aff. pulcherrima</name>
    <dbReference type="NCBI Taxonomy" id="2163413"/>
    <lineage>
        <taxon>Eukaryota</taxon>
        <taxon>Fungi</taxon>
        <taxon>Dikarya</taxon>
        <taxon>Ascomycota</taxon>
        <taxon>Saccharomycotina</taxon>
        <taxon>Pichiomycetes</taxon>
        <taxon>Metschnikowiaceae</taxon>
        <taxon>Metschnikowia</taxon>
    </lineage>
</organism>
<sequence length="77" mass="8752">MLRQVATKRVPALRSFSVTRSMAAEGGKDAWKEREAASETAYVKKHEAEQLKALREKLAEQKKTVADLEKEIKKHSK</sequence>
<dbReference type="Gene3D" id="1.20.5.500">
    <property type="entry name" value="Single helix bin"/>
    <property type="match status" value="1"/>
</dbReference>
<reference evidence="7" key="1">
    <citation type="submission" date="2019-03" db="EMBL/GenBank/DDBJ databases">
        <title>Snf2 controls pulcherriminic acid biosynthesis and connects pigmentation and antifungal activity of the yeast Metschnikowia pulcherrima.</title>
        <authorList>
            <person name="Gore-Lloyd D."/>
            <person name="Sumann I."/>
            <person name="Brachmann A.O."/>
            <person name="Schneeberger K."/>
            <person name="Ortiz-Merino R.A."/>
            <person name="Moreno-Beltran M."/>
            <person name="Schlaefli M."/>
            <person name="Kirner P."/>
            <person name="Santos Kron A."/>
            <person name="Wolfe K.H."/>
            <person name="Piel J."/>
            <person name="Ahrens C.H."/>
            <person name="Henk D."/>
            <person name="Freimoser F.M."/>
        </authorList>
    </citation>
    <scope>NUCLEOTIDE SEQUENCE [LARGE SCALE GENOMIC DNA]</scope>
    <source>
        <strain evidence="7">APC 1.2</strain>
    </source>
</reference>
<evidence type="ECO:0000313" key="6">
    <source>
        <dbReference type="EMBL" id="QBM91017.1"/>
    </source>
</evidence>
<comment type="function">
    <text evidence="4">Inhibits the enzyme activity of ATPase.</text>
</comment>
<dbReference type="AlphaFoldDB" id="A0A4P6XTS2"/>
<accession>A0A4P6XTS2</accession>
<dbReference type="GO" id="GO:0042030">
    <property type="term" value="F:ATPase inhibitor activity"/>
    <property type="evidence" value="ECO:0007669"/>
    <property type="project" value="InterPro"/>
</dbReference>
<feature type="coiled-coil region" evidence="5">
    <location>
        <begin position="44"/>
        <end position="71"/>
    </location>
</feature>
<evidence type="ECO:0000256" key="3">
    <source>
        <dbReference type="ARBA" id="ARBA00023128"/>
    </source>
</evidence>